<reference evidence="1" key="1">
    <citation type="journal article" date="2020" name="Nature">
        <title>Giant virus diversity and host interactions through global metagenomics.</title>
        <authorList>
            <person name="Schulz F."/>
            <person name="Roux S."/>
            <person name="Paez-Espino D."/>
            <person name="Jungbluth S."/>
            <person name="Walsh D.A."/>
            <person name="Denef V.J."/>
            <person name="McMahon K.D."/>
            <person name="Konstantinidis K.T."/>
            <person name="Eloe-Fadrosh E.A."/>
            <person name="Kyrpides N.C."/>
            <person name="Woyke T."/>
        </authorList>
    </citation>
    <scope>NUCLEOTIDE SEQUENCE</scope>
    <source>
        <strain evidence="1">GVMAG-M-3300023179-27</strain>
    </source>
</reference>
<accession>A0A6C0EDE3</accession>
<sequence length="215" mass="25986">MASLLYKLHEMKNEIDKDIKFLDYDTNNKLINFDWWTFDNLPLLHKWLKYFNDKYITYNEFISEESKIMIEKDRKIFCGEFGLYSPTEEYLFLYRMSEVARMKDNTINVDLLNICNTIIIDSKTCLSSIEMNQLKDNFMQIFIYEKYMPLIVDFLRLVGEFSTEDIYKLKCVLIGKTCHEMDSGKFWKFNKIQEIRNTIEERKRIEGYNPTYGGW</sequence>
<proteinExistence type="predicted"/>
<evidence type="ECO:0000313" key="1">
    <source>
        <dbReference type="EMBL" id="QHT26490.1"/>
    </source>
</evidence>
<dbReference type="AlphaFoldDB" id="A0A6C0EDE3"/>
<dbReference type="EMBL" id="MN739793">
    <property type="protein sequence ID" value="QHT26490.1"/>
    <property type="molecule type" value="Genomic_DNA"/>
</dbReference>
<name>A0A6C0EDE3_9ZZZZ</name>
<protein>
    <submittedName>
        <fullName evidence="1">Uncharacterized protein</fullName>
    </submittedName>
</protein>
<organism evidence="1">
    <name type="scientific">viral metagenome</name>
    <dbReference type="NCBI Taxonomy" id="1070528"/>
    <lineage>
        <taxon>unclassified sequences</taxon>
        <taxon>metagenomes</taxon>
        <taxon>organismal metagenomes</taxon>
    </lineage>
</organism>